<reference evidence="2 3" key="1">
    <citation type="submission" date="2016-07" db="EMBL/GenBank/DDBJ databases">
        <title>Pervasive Adenine N6-methylation of Active Genes in Fungi.</title>
        <authorList>
            <consortium name="DOE Joint Genome Institute"/>
            <person name="Mondo S.J."/>
            <person name="Dannebaum R.O."/>
            <person name="Kuo R.C."/>
            <person name="Labutti K."/>
            <person name="Haridas S."/>
            <person name="Kuo A."/>
            <person name="Salamov A."/>
            <person name="Ahrendt S.R."/>
            <person name="Lipzen A."/>
            <person name="Sullivan W."/>
            <person name="Andreopoulos W.B."/>
            <person name="Clum A."/>
            <person name="Lindquist E."/>
            <person name="Daum C."/>
            <person name="Ramamoorthy G.K."/>
            <person name="Gryganskyi A."/>
            <person name="Culley D."/>
            <person name="Magnuson J.K."/>
            <person name="James T.Y."/>
            <person name="O'Malley M.A."/>
            <person name="Stajich J.E."/>
            <person name="Spatafora J.W."/>
            <person name="Visel A."/>
            <person name="Grigoriev I.V."/>
        </authorList>
    </citation>
    <scope>NUCLEOTIDE SEQUENCE [LARGE SCALE GENOMIC DNA]</scope>
    <source>
        <strain evidence="2 3">PL171</strain>
    </source>
</reference>
<evidence type="ECO:0000313" key="3">
    <source>
        <dbReference type="Proteomes" id="UP000193411"/>
    </source>
</evidence>
<dbReference type="AlphaFoldDB" id="A0A1Y2I6J6"/>
<comment type="caution">
    <text evidence="2">The sequence shown here is derived from an EMBL/GenBank/DDBJ whole genome shotgun (WGS) entry which is preliminary data.</text>
</comment>
<evidence type="ECO:0000256" key="1">
    <source>
        <dbReference type="SAM" id="MobiDB-lite"/>
    </source>
</evidence>
<feature type="region of interest" description="Disordered" evidence="1">
    <location>
        <begin position="1"/>
        <end position="23"/>
    </location>
</feature>
<protein>
    <submittedName>
        <fullName evidence="2">Uncharacterized protein</fullName>
    </submittedName>
</protein>
<proteinExistence type="predicted"/>
<gene>
    <name evidence="2" type="ORF">BCR44DRAFT_1011711</name>
</gene>
<dbReference type="Proteomes" id="UP000193411">
    <property type="component" value="Unassembled WGS sequence"/>
</dbReference>
<sequence length="180" mass="19005">MSSRLKQSDAPNAMERPQGVPRQHTKLQPLHYTIHNAPCSSTLPLTPVLTHSFPLPPILVAVLTHTSPSLLPAFSSVTATNLTAACAITPPANPATGKLSGKHMATHPSKAGGPHTCCTRTPPSTAHVQSVTSFDMASNVTLERQPPSTRLRNSASAHCWCASRSVHSSNTPDARAVPKC</sequence>
<name>A0A1Y2I6J6_9FUNG</name>
<evidence type="ECO:0000313" key="2">
    <source>
        <dbReference type="EMBL" id="ORZ41683.1"/>
    </source>
</evidence>
<accession>A0A1Y2I6J6</accession>
<dbReference type="EMBL" id="MCFL01000001">
    <property type="protein sequence ID" value="ORZ41683.1"/>
    <property type="molecule type" value="Genomic_DNA"/>
</dbReference>
<feature type="region of interest" description="Disordered" evidence="1">
    <location>
        <begin position="97"/>
        <end position="123"/>
    </location>
</feature>
<organism evidence="2 3">
    <name type="scientific">Catenaria anguillulae PL171</name>
    <dbReference type="NCBI Taxonomy" id="765915"/>
    <lineage>
        <taxon>Eukaryota</taxon>
        <taxon>Fungi</taxon>
        <taxon>Fungi incertae sedis</taxon>
        <taxon>Blastocladiomycota</taxon>
        <taxon>Blastocladiomycetes</taxon>
        <taxon>Blastocladiales</taxon>
        <taxon>Catenariaceae</taxon>
        <taxon>Catenaria</taxon>
    </lineage>
</organism>
<keyword evidence="3" id="KW-1185">Reference proteome</keyword>